<keyword evidence="1" id="KW-1133">Transmembrane helix</keyword>
<reference evidence="2 3" key="1">
    <citation type="journal article" date="2018" name="Nat. Genet.">
        <title>The Rosa genome provides new insights in the design of modern roses.</title>
        <authorList>
            <person name="Bendahmane M."/>
        </authorList>
    </citation>
    <scope>NUCLEOTIDE SEQUENCE [LARGE SCALE GENOMIC DNA]</scope>
    <source>
        <strain evidence="3">cv. Old Blush</strain>
    </source>
</reference>
<dbReference type="Gramene" id="PRQ42355">
    <property type="protein sequence ID" value="PRQ42355"/>
    <property type="gene ID" value="RchiOBHm_Chr3g0456751"/>
</dbReference>
<keyword evidence="3" id="KW-1185">Reference proteome</keyword>
<sequence>MFIGSEDFEFIRFLSIMVVLQLATIWLEHKNSLAGNFSSSIMFLLIHWFDWFLFLHAHA</sequence>
<dbReference type="Proteomes" id="UP000238479">
    <property type="component" value="Chromosome 3"/>
</dbReference>
<feature type="transmembrane region" description="Helical" evidence="1">
    <location>
        <begin position="10"/>
        <end position="27"/>
    </location>
</feature>
<proteinExistence type="predicted"/>
<evidence type="ECO:0000256" key="1">
    <source>
        <dbReference type="SAM" id="Phobius"/>
    </source>
</evidence>
<protein>
    <submittedName>
        <fullName evidence="2">Uncharacterized protein</fullName>
    </submittedName>
</protein>
<comment type="caution">
    <text evidence="2">The sequence shown here is derived from an EMBL/GenBank/DDBJ whole genome shotgun (WGS) entry which is preliminary data.</text>
</comment>
<evidence type="ECO:0000313" key="3">
    <source>
        <dbReference type="Proteomes" id="UP000238479"/>
    </source>
</evidence>
<organism evidence="2 3">
    <name type="scientific">Rosa chinensis</name>
    <name type="common">China rose</name>
    <dbReference type="NCBI Taxonomy" id="74649"/>
    <lineage>
        <taxon>Eukaryota</taxon>
        <taxon>Viridiplantae</taxon>
        <taxon>Streptophyta</taxon>
        <taxon>Embryophyta</taxon>
        <taxon>Tracheophyta</taxon>
        <taxon>Spermatophyta</taxon>
        <taxon>Magnoliopsida</taxon>
        <taxon>eudicotyledons</taxon>
        <taxon>Gunneridae</taxon>
        <taxon>Pentapetalae</taxon>
        <taxon>rosids</taxon>
        <taxon>fabids</taxon>
        <taxon>Rosales</taxon>
        <taxon>Rosaceae</taxon>
        <taxon>Rosoideae</taxon>
        <taxon>Rosoideae incertae sedis</taxon>
        <taxon>Rosa</taxon>
    </lineage>
</organism>
<evidence type="ECO:0000313" key="2">
    <source>
        <dbReference type="EMBL" id="PRQ42355.1"/>
    </source>
</evidence>
<accession>A0A2P6R7E8</accession>
<name>A0A2P6R7E8_ROSCH</name>
<dbReference type="AlphaFoldDB" id="A0A2P6R7E8"/>
<feature type="transmembrane region" description="Helical" evidence="1">
    <location>
        <begin position="33"/>
        <end position="55"/>
    </location>
</feature>
<keyword evidence="1" id="KW-0472">Membrane</keyword>
<gene>
    <name evidence="2" type="ORF">RchiOBHm_Chr3g0456751</name>
</gene>
<dbReference type="EMBL" id="PDCK01000041">
    <property type="protein sequence ID" value="PRQ42355.1"/>
    <property type="molecule type" value="Genomic_DNA"/>
</dbReference>
<keyword evidence="1" id="KW-0812">Transmembrane</keyword>